<dbReference type="GO" id="GO:0009279">
    <property type="term" value="C:cell outer membrane"/>
    <property type="evidence" value="ECO:0007669"/>
    <property type="project" value="UniProtKB-SubCell"/>
</dbReference>
<evidence type="ECO:0000256" key="3">
    <source>
        <dbReference type="ARBA" id="ARBA00022729"/>
    </source>
</evidence>
<comment type="similarity">
    <text evidence="2">Belongs to the SusD family.</text>
</comment>
<feature type="domain" description="SusD-like N-terminal" evidence="7">
    <location>
        <begin position="93"/>
        <end position="234"/>
    </location>
</feature>
<keyword evidence="9" id="KW-1185">Reference proteome</keyword>
<evidence type="ECO:0000256" key="4">
    <source>
        <dbReference type="ARBA" id="ARBA00023136"/>
    </source>
</evidence>
<dbReference type="SUPFAM" id="SSF48452">
    <property type="entry name" value="TPR-like"/>
    <property type="match status" value="1"/>
</dbReference>
<protein>
    <submittedName>
        <fullName evidence="8">RagB/SusD family nutrient uptake outer membrane protein</fullName>
    </submittedName>
</protein>
<evidence type="ECO:0000256" key="2">
    <source>
        <dbReference type="ARBA" id="ARBA00006275"/>
    </source>
</evidence>
<dbReference type="Pfam" id="PF14322">
    <property type="entry name" value="SusD-like_3"/>
    <property type="match status" value="1"/>
</dbReference>
<evidence type="ECO:0000313" key="9">
    <source>
        <dbReference type="Proteomes" id="UP000279089"/>
    </source>
</evidence>
<dbReference type="EMBL" id="RMBX01000003">
    <property type="protein sequence ID" value="RPD41951.1"/>
    <property type="molecule type" value="Genomic_DNA"/>
</dbReference>
<evidence type="ECO:0000313" key="8">
    <source>
        <dbReference type="EMBL" id="RPD41951.1"/>
    </source>
</evidence>
<gene>
    <name evidence="8" type="ORF">EG028_07280</name>
</gene>
<accession>A0A3N4MDW5</accession>
<organism evidence="8 9">
    <name type="scientific">Chitinophaga barathri</name>
    <dbReference type="NCBI Taxonomy" id="1647451"/>
    <lineage>
        <taxon>Bacteria</taxon>
        <taxon>Pseudomonadati</taxon>
        <taxon>Bacteroidota</taxon>
        <taxon>Chitinophagia</taxon>
        <taxon>Chitinophagales</taxon>
        <taxon>Chitinophagaceae</taxon>
        <taxon>Chitinophaga</taxon>
    </lineage>
</organism>
<keyword evidence="5" id="KW-0998">Cell outer membrane</keyword>
<proteinExistence type="inferred from homology"/>
<feature type="domain" description="RagB/SusD" evidence="6">
    <location>
        <begin position="327"/>
        <end position="591"/>
    </location>
</feature>
<reference evidence="9" key="1">
    <citation type="submission" date="2018-11" db="EMBL/GenBank/DDBJ databases">
        <title>Chitinophaga lutea sp.nov., isolate from arsenic contaminated soil.</title>
        <authorList>
            <person name="Zong Y."/>
        </authorList>
    </citation>
    <scope>NUCLEOTIDE SEQUENCE [LARGE SCALE GENOMIC DNA]</scope>
    <source>
        <strain evidence="9">YLT18</strain>
    </source>
</reference>
<evidence type="ECO:0000256" key="1">
    <source>
        <dbReference type="ARBA" id="ARBA00004442"/>
    </source>
</evidence>
<dbReference type="Proteomes" id="UP000279089">
    <property type="component" value="Unassembled WGS sequence"/>
</dbReference>
<dbReference type="Gene3D" id="1.25.40.390">
    <property type="match status" value="1"/>
</dbReference>
<evidence type="ECO:0000256" key="5">
    <source>
        <dbReference type="ARBA" id="ARBA00023237"/>
    </source>
</evidence>
<dbReference type="AlphaFoldDB" id="A0A3N4MDW5"/>
<comment type="subcellular location">
    <subcellularLocation>
        <location evidence="1">Cell outer membrane</location>
    </subcellularLocation>
</comment>
<dbReference type="InterPro" id="IPR033985">
    <property type="entry name" value="SusD-like_N"/>
</dbReference>
<evidence type="ECO:0000259" key="6">
    <source>
        <dbReference type="Pfam" id="PF07980"/>
    </source>
</evidence>
<comment type="caution">
    <text evidence="8">The sequence shown here is derived from an EMBL/GenBank/DDBJ whole genome shotgun (WGS) entry which is preliminary data.</text>
</comment>
<evidence type="ECO:0000259" key="7">
    <source>
        <dbReference type="Pfam" id="PF14322"/>
    </source>
</evidence>
<dbReference type="InterPro" id="IPR011990">
    <property type="entry name" value="TPR-like_helical_dom_sf"/>
</dbReference>
<dbReference type="Pfam" id="PF07980">
    <property type="entry name" value="SusD_RagB"/>
    <property type="match status" value="1"/>
</dbReference>
<dbReference type="OrthoDB" id="5694214at2"/>
<sequence>MGRNMKKIEKYILFGLLTAGVYTACKPKDLLDKTETTTLNEQVVFSDSVRTFNFVTAIYSDVGLYNFQKRWGNGGSLAECADEGTSRLFGGTQPYVVVALSTTSANSTGPYSNVYDGGWKNIRRVNTFLKNIGKTPMAEEMKTQLKGEVRYLRAWYYWQMLQYFGGLPLIKDSIYSNTDNITQPRATYEACVDYLVSELDEAKAMLVETPMQQEQDYGRANQGMCMALKARILLYAASPLINSKPVYNTVSLNPAVEKVISYGNFDAARWQRALDACNDVINSGWYSLVEDNSNAQRPGDGFYKLFITRFNSEFIFPAMFGTNRAMESNYLPASRNGSVNSSPTYNYSKKFGTITGKPIATAPISEYDPAKPFVGRDPRFGYTYIFNGALWRTSNSSTRTPVWTHVGAPMDGFDVSLVYTGMFWRKFCNETSTGNAGTNTDRVMPLIRFGDILLMAAEALIELNRVEEGIDHIIAIRKRAGIKPGGDDRYGIPSGISQADARELLRNERAVELSYEDSRFWDVRRWKTAMQELNATMTRIKITKETNGSFTYEEVSLNKNPVHYFFEQNYFFPLPVSEIMKNPNMIQNPGY</sequence>
<name>A0A3N4MDW5_9BACT</name>
<keyword evidence="4" id="KW-0472">Membrane</keyword>
<dbReference type="InterPro" id="IPR012944">
    <property type="entry name" value="SusD_RagB_dom"/>
</dbReference>
<keyword evidence="3" id="KW-0732">Signal</keyword>